<dbReference type="AlphaFoldDB" id="A0A6A6U5R7"/>
<organism evidence="1 2">
    <name type="scientific">Microthyrium microscopicum</name>
    <dbReference type="NCBI Taxonomy" id="703497"/>
    <lineage>
        <taxon>Eukaryota</taxon>
        <taxon>Fungi</taxon>
        <taxon>Dikarya</taxon>
        <taxon>Ascomycota</taxon>
        <taxon>Pezizomycotina</taxon>
        <taxon>Dothideomycetes</taxon>
        <taxon>Dothideomycetes incertae sedis</taxon>
        <taxon>Microthyriales</taxon>
        <taxon>Microthyriaceae</taxon>
        <taxon>Microthyrium</taxon>
    </lineage>
</organism>
<dbReference type="EMBL" id="MU004239">
    <property type="protein sequence ID" value="KAF2666284.1"/>
    <property type="molecule type" value="Genomic_DNA"/>
</dbReference>
<accession>A0A6A6U5R7</accession>
<proteinExistence type="predicted"/>
<dbReference type="Proteomes" id="UP000799302">
    <property type="component" value="Unassembled WGS sequence"/>
</dbReference>
<gene>
    <name evidence="1" type="ORF">BT63DRAFT_54923</name>
</gene>
<name>A0A6A6U5R7_9PEZI</name>
<evidence type="ECO:0000313" key="1">
    <source>
        <dbReference type="EMBL" id="KAF2666284.1"/>
    </source>
</evidence>
<keyword evidence="2" id="KW-1185">Reference proteome</keyword>
<sequence>MTLTAPAACHIGCRPLASATPLATPAISYFGHRDASSHVFPSLRCGRHLLKLHRAFAIHYFHLLQCRTCISS</sequence>
<evidence type="ECO:0000313" key="2">
    <source>
        <dbReference type="Proteomes" id="UP000799302"/>
    </source>
</evidence>
<reference evidence="1" key="1">
    <citation type="journal article" date="2020" name="Stud. Mycol.">
        <title>101 Dothideomycetes genomes: a test case for predicting lifestyles and emergence of pathogens.</title>
        <authorList>
            <person name="Haridas S."/>
            <person name="Albert R."/>
            <person name="Binder M."/>
            <person name="Bloem J."/>
            <person name="Labutti K."/>
            <person name="Salamov A."/>
            <person name="Andreopoulos B."/>
            <person name="Baker S."/>
            <person name="Barry K."/>
            <person name="Bills G."/>
            <person name="Bluhm B."/>
            <person name="Cannon C."/>
            <person name="Castanera R."/>
            <person name="Culley D."/>
            <person name="Daum C."/>
            <person name="Ezra D."/>
            <person name="Gonzalez J."/>
            <person name="Henrissat B."/>
            <person name="Kuo A."/>
            <person name="Liang C."/>
            <person name="Lipzen A."/>
            <person name="Lutzoni F."/>
            <person name="Magnuson J."/>
            <person name="Mondo S."/>
            <person name="Nolan M."/>
            <person name="Ohm R."/>
            <person name="Pangilinan J."/>
            <person name="Park H.-J."/>
            <person name="Ramirez L."/>
            <person name="Alfaro M."/>
            <person name="Sun H."/>
            <person name="Tritt A."/>
            <person name="Yoshinaga Y."/>
            <person name="Zwiers L.-H."/>
            <person name="Turgeon B."/>
            <person name="Goodwin S."/>
            <person name="Spatafora J."/>
            <person name="Crous P."/>
            <person name="Grigoriev I."/>
        </authorList>
    </citation>
    <scope>NUCLEOTIDE SEQUENCE</scope>
    <source>
        <strain evidence="1">CBS 115976</strain>
    </source>
</reference>
<protein>
    <submittedName>
        <fullName evidence="1">Uncharacterized protein</fullName>
    </submittedName>
</protein>